<sequence length="67" mass="7921">MHIENRLHWVLDVNFKEDKLKISDPDGAAHRTLFNKECLNINRQHQGNKNSLSTKRRRVAWNSVLRA</sequence>
<comment type="caution">
    <text evidence="1">The sequence shown here is derived from an EMBL/GenBank/DDBJ whole genome shotgun (WGS) entry which is preliminary data.</text>
</comment>
<evidence type="ECO:0000313" key="2">
    <source>
        <dbReference type="Proteomes" id="UP000180253"/>
    </source>
</evidence>
<dbReference type="AlphaFoldDB" id="A0A1S1MXS8"/>
<organism evidence="1 2">
    <name type="scientific">Pseudoalteromonas byunsanensis</name>
    <dbReference type="NCBI Taxonomy" id="327939"/>
    <lineage>
        <taxon>Bacteria</taxon>
        <taxon>Pseudomonadati</taxon>
        <taxon>Pseudomonadota</taxon>
        <taxon>Gammaproteobacteria</taxon>
        <taxon>Alteromonadales</taxon>
        <taxon>Pseudoalteromonadaceae</taxon>
        <taxon>Pseudoalteromonas</taxon>
    </lineage>
</organism>
<name>A0A1S1MXS8_9GAMM</name>
<accession>A0A1S1MXS8</accession>
<dbReference type="Proteomes" id="UP000180253">
    <property type="component" value="Unassembled WGS sequence"/>
</dbReference>
<dbReference type="EMBL" id="MNAN01000037">
    <property type="protein sequence ID" value="OHU93712.1"/>
    <property type="molecule type" value="Genomic_DNA"/>
</dbReference>
<keyword evidence="2" id="KW-1185">Reference proteome</keyword>
<evidence type="ECO:0008006" key="3">
    <source>
        <dbReference type="Google" id="ProtNLM"/>
    </source>
</evidence>
<proteinExistence type="predicted"/>
<gene>
    <name evidence="1" type="ORF">BIW53_19040</name>
</gene>
<evidence type="ECO:0000313" key="1">
    <source>
        <dbReference type="EMBL" id="OHU93712.1"/>
    </source>
</evidence>
<protein>
    <recommendedName>
        <fullName evidence="3">Transposase IS4-like domain-containing protein</fullName>
    </recommendedName>
</protein>
<reference evidence="1 2" key="1">
    <citation type="submission" date="2016-10" db="EMBL/GenBank/DDBJ databases">
        <title>Pseudoalteromonas amylolytica sp. nov., isolated from the surface seawater.</title>
        <authorList>
            <person name="Wu Y.-H."/>
            <person name="Cheng H."/>
            <person name="Jin X.-B."/>
            <person name="Wang C.-S."/>
            <person name="Xu X.-W."/>
        </authorList>
    </citation>
    <scope>NUCLEOTIDE SEQUENCE [LARGE SCALE GENOMIC DNA]</scope>
    <source>
        <strain evidence="1 2">JCM 12483</strain>
    </source>
</reference>